<keyword evidence="5" id="KW-0720">Serine protease</keyword>
<dbReference type="SUPFAM" id="SSF50494">
    <property type="entry name" value="Trypsin-like serine proteases"/>
    <property type="match status" value="1"/>
</dbReference>
<evidence type="ECO:0000313" key="10">
    <source>
        <dbReference type="EMBL" id="KAF4111062.1"/>
    </source>
</evidence>
<dbReference type="EC" id="3.4.21.4" evidence="8"/>
<keyword evidence="11" id="KW-1185">Reference proteome</keyword>
<keyword evidence="6" id="KW-1015">Disulfide bond</keyword>
<keyword evidence="2" id="KW-0964">Secreted</keyword>
<evidence type="ECO:0000259" key="9">
    <source>
        <dbReference type="PROSITE" id="PS50240"/>
    </source>
</evidence>
<organism evidence="10 11">
    <name type="scientific">Onychostoma macrolepis</name>
    <dbReference type="NCBI Taxonomy" id="369639"/>
    <lineage>
        <taxon>Eukaryota</taxon>
        <taxon>Metazoa</taxon>
        <taxon>Chordata</taxon>
        <taxon>Craniata</taxon>
        <taxon>Vertebrata</taxon>
        <taxon>Euteleostomi</taxon>
        <taxon>Actinopterygii</taxon>
        <taxon>Neopterygii</taxon>
        <taxon>Teleostei</taxon>
        <taxon>Ostariophysi</taxon>
        <taxon>Cypriniformes</taxon>
        <taxon>Cyprinidae</taxon>
        <taxon>Acrossocheilinae</taxon>
        <taxon>Onychostoma</taxon>
    </lineage>
</organism>
<dbReference type="GO" id="GO:0004252">
    <property type="term" value="F:serine-type endopeptidase activity"/>
    <property type="evidence" value="ECO:0007669"/>
    <property type="project" value="UniProtKB-EC"/>
</dbReference>
<dbReference type="PANTHER" id="PTHR24264:SF65">
    <property type="entry name" value="SRCR DOMAIN-CONTAINING PROTEIN"/>
    <property type="match status" value="1"/>
</dbReference>
<dbReference type="InterPro" id="IPR043504">
    <property type="entry name" value="Peptidase_S1_PA_chymotrypsin"/>
</dbReference>
<dbReference type="AlphaFoldDB" id="A0A7J6CYK7"/>
<comment type="caution">
    <text evidence="10">The sequence shown here is derived from an EMBL/GenBank/DDBJ whole genome shotgun (WGS) entry which is preliminary data.</text>
</comment>
<dbReference type="Pfam" id="PF00089">
    <property type="entry name" value="Trypsin"/>
    <property type="match status" value="1"/>
</dbReference>
<evidence type="ECO:0000256" key="5">
    <source>
        <dbReference type="ARBA" id="ARBA00022825"/>
    </source>
</evidence>
<reference evidence="10 11" key="1">
    <citation type="submission" date="2020-04" db="EMBL/GenBank/DDBJ databases">
        <title>Chromosome-level genome assembly of a cyprinid fish Onychostoma macrolepis by integration of Nanopore Sequencing, Bionano and Hi-C technology.</title>
        <authorList>
            <person name="Wang D."/>
        </authorList>
    </citation>
    <scope>NUCLEOTIDE SEQUENCE [LARGE SCALE GENOMIC DNA]</scope>
    <source>
        <strain evidence="10">SWU-2019</strain>
        <tissue evidence="10">Muscle</tissue>
    </source>
</reference>
<comment type="subcellular location">
    <subcellularLocation>
        <location evidence="1">Secreted</location>
    </subcellularLocation>
</comment>
<dbReference type="GO" id="GO:0005615">
    <property type="term" value="C:extracellular space"/>
    <property type="evidence" value="ECO:0007669"/>
    <property type="project" value="TreeGrafter"/>
</dbReference>
<evidence type="ECO:0000256" key="7">
    <source>
        <dbReference type="ARBA" id="ARBA00036320"/>
    </source>
</evidence>
<evidence type="ECO:0000256" key="2">
    <source>
        <dbReference type="ARBA" id="ARBA00022525"/>
    </source>
</evidence>
<dbReference type="Gene3D" id="2.40.10.10">
    <property type="entry name" value="Trypsin-like serine proteases"/>
    <property type="match status" value="2"/>
</dbReference>
<dbReference type="EMBL" id="JAAMOB010000007">
    <property type="protein sequence ID" value="KAF4111062.1"/>
    <property type="molecule type" value="Genomic_DNA"/>
</dbReference>
<keyword evidence="3" id="KW-0645">Protease</keyword>
<evidence type="ECO:0000256" key="4">
    <source>
        <dbReference type="ARBA" id="ARBA00022801"/>
    </source>
</evidence>
<evidence type="ECO:0000313" key="11">
    <source>
        <dbReference type="Proteomes" id="UP000579812"/>
    </source>
</evidence>
<accession>A0A7J6CYK7</accession>
<dbReference type="Proteomes" id="UP000579812">
    <property type="component" value="Unassembled WGS sequence"/>
</dbReference>
<dbReference type="InterPro" id="IPR050127">
    <property type="entry name" value="Serine_Proteases_S1"/>
</dbReference>
<evidence type="ECO:0000256" key="8">
    <source>
        <dbReference type="ARBA" id="ARBA00038868"/>
    </source>
</evidence>
<proteinExistence type="predicted"/>
<protein>
    <recommendedName>
        <fullName evidence="8">trypsin</fullName>
        <ecNumber evidence="8">3.4.21.4</ecNumber>
    </recommendedName>
</protein>
<evidence type="ECO:0000256" key="1">
    <source>
        <dbReference type="ARBA" id="ARBA00004613"/>
    </source>
</evidence>
<feature type="domain" description="Peptidase S1" evidence="9">
    <location>
        <begin position="24"/>
        <end position="171"/>
    </location>
</feature>
<keyword evidence="4" id="KW-0378">Hydrolase</keyword>
<dbReference type="InterPro" id="IPR009003">
    <property type="entry name" value="Peptidase_S1_PA"/>
</dbReference>
<dbReference type="FunFam" id="2.40.10.10:FF:000118">
    <property type="entry name" value="Chymotrypsinogen A"/>
    <property type="match status" value="1"/>
</dbReference>
<dbReference type="GO" id="GO:0006508">
    <property type="term" value="P:proteolysis"/>
    <property type="evidence" value="ECO:0007669"/>
    <property type="project" value="UniProtKB-KW"/>
</dbReference>
<dbReference type="SMART" id="SM00020">
    <property type="entry name" value="Tryp_SPc"/>
    <property type="match status" value="1"/>
</dbReference>
<evidence type="ECO:0000256" key="6">
    <source>
        <dbReference type="ARBA" id="ARBA00023157"/>
    </source>
</evidence>
<comment type="catalytic activity">
    <reaction evidence="7">
        <text>Preferential cleavage: Arg-|-Xaa, Lys-|-Xaa.</text>
        <dbReference type="EC" id="3.4.21.4"/>
    </reaction>
</comment>
<gene>
    <name evidence="10" type="ORF">G5714_008093</name>
</gene>
<dbReference type="PROSITE" id="PS50240">
    <property type="entry name" value="TRYPSIN_DOM"/>
    <property type="match status" value="1"/>
</dbReference>
<evidence type="ECO:0000256" key="3">
    <source>
        <dbReference type="ARBA" id="ARBA00022670"/>
    </source>
</evidence>
<name>A0A7J6CYK7_9TELE</name>
<dbReference type="PANTHER" id="PTHR24264">
    <property type="entry name" value="TRYPSIN-RELATED"/>
    <property type="match status" value="1"/>
</dbReference>
<sequence length="171" mass="18329">MNENRIYKALKGADNIQVQQWPSCGSSPVSPSLVQPMAVAFLPSVLTSHRVILGEHDRSSNAEAIQTISVGKSIKHPNYNSFTINNDIILIKLASAAKLNTHVSPVCLPGTSDNFPGGMKCVTSGWGLTRHNAPDTPALLQQAALPLLTNDDCKLSSIKMCDMTFGSNVLD</sequence>
<dbReference type="InterPro" id="IPR001254">
    <property type="entry name" value="Trypsin_dom"/>
</dbReference>